<organism evidence="2 3">
    <name type="scientific">Talaromyces proteolyticus</name>
    <dbReference type="NCBI Taxonomy" id="1131652"/>
    <lineage>
        <taxon>Eukaryota</taxon>
        <taxon>Fungi</taxon>
        <taxon>Dikarya</taxon>
        <taxon>Ascomycota</taxon>
        <taxon>Pezizomycotina</taxon>
        <taxon>Eurotiomycetes</taxon>
        <taxon>Eurotiomycetidae</taxon>
        <taxon>Eurotiales</taxon>
        <taxon>Trichocomaceae</taxon>
        <taxon>Talaromyces</taxon>
        <taxon>Talaromyces sect. Bacilispori</taxon>
    </lineage>
</organism>
<evidence type="ECO:0000259" key="1">
    <source>
        <dbReference type="Pfam" id="PF08881"/>
    </source>
</evidence>
<name>A0AAD4KZ47_9EURO</name>
<dbReference type="Proteomes" id="UP001201262">
    <property type="component" value="Unassembled WGS sequence"/>
</dbReference>
<dbReference type="PANTHER" id="PTHR42076">
    <property type="entry name" value="CYANOVIRIN-N HOMOLOG"/>
    <property type="match status" value="1"/>
</dbReference>
<evidence type="ECO:0000313" key="3">
    <source>
        <dbReference type="Proteomes" id="UP001201262"/>
    </source>
</evidence>
<proteinExistence type="predicted"/>
<dbReference type="InterPro" id="IPR036673">
    <property type="entry name" value="Cyanovirin-N_sf"/>
</dbReference>
<keyword evidence="3" id="KW-1185">Reference proteome</keyword>
<dbReference type="GeneID" id="70245999"/>
<dbReference type="EMBL" id="JAJTJA010000004">
    <property type="protein sequence ID" value="KAH8700736.1"/>
    <property type="molecule type" value="Genomic_DNA"/>
</dbReference>
<dbReference type="SUPFAM" id="SSF51322">
    <property type="entry name" value="Cyanovirin-N"/>
    <property type="match status" value="2"/>
</dbReference>
<dbReference type="InterPro" id="IPR011058">
    <property type="entry name" value="Cyanovirin-N"/>
</dbReference>
<dbReference type="RefSeq" id="XP_046074442.1">
    <property type="nucleotide sequence ID" value="XM_046215712.1"/>
</dbReference>
<dbReference type="PANTHER" id="PTHR42076:SF1">
    <property type="entry name" value="CYANOVIRIN-N DOMAIN-CONTAINING PROTEIN"/>
    <property type="match status" value="1"/>
</dbReference>
<dbReference type="Gene3D" id="2.30.60.10">
    <property type="entry name" value="Cyanovirin-N"/>
    <property type="match status" value="2"/>
</dbReference>
<accession>A0AAD4KZ47</accession>
<gene>
    <name evidence="2" type="ORF">BGW36DRAFT_374871</name>
</gene>
<dbReference type="Pfam" id="PF08881">
    <property type="entry name" value="CVNH"/>
    <property type="match status" value="1"/>
</dbReference>
<sequence>MGFSTSSKNISLRSIVHQPDGKDITNLCAYCKRDDGQWCYSEITIDWHVGFTITGGGSFWLDSNGITSNRNIENLTLAAEGAVLLCKLDDSWNHKIIPLCLDLIFHNDNGQLVYQIPPKNIRSRLCHVTLNQWTVIKGFAFTRYGTLRATELDLGKHLANEDGMIVRKKNGHFDYTARNWSLDDQWNFWVSLQRINKSWNDDIQCWELMDQWISIDDDGNLIMEDAAGTWDLRGPFFRLLEDIPVIGYIVAGIDEISGDHDEAVRAAAECTYSTIVMGAALVGGALFGPVGAAVASAVAGYAGMYAKAAIGQHIGNPAMRNEVTAITVYRVLTTELFLIAGVGIGEMSVAFSDLLAEELMAEGFDQLVVDMGKWLGKKGLKSMTKEDMKLIVNHLLDAIKHGKSEDDIKHMFNDYQNDGVDLLNS</sequence>
<comment type="caution">
    <text evidence="2">The sequence shown here is derived from an EMBL/GenBank/DDBJ whole genome shotgun (WGS) entry which is preliminary data.</text>
</comment>
<reference evidence="2" key="1">
    <citation type="submission" date="2021-12" db="EMBL/GenBank/DDBJ databases">
        <title>Convergent genome expansion in fungi linked to evolution of root-endophyte symbiosis.</title>
        <authorList>
            <consortium name="DOE Joint Genome Institute"/>
            <person name="Ke Y.-H."/>
            <person name="Bonito G."/>
            <person name="Liao H.-L."/>
            <person name="Looney B."/>
            <person name="Rojas-Flechas A."/>
            <person name="Nash J."/>
            <person name="Hameed K."/>
            <person name="Schadt C."/>
            <person name="Martin F."/>
            <person name="Crous P.W."/>
            <person name="Miettinen O."/>
            <person name="Magnuson J.K."/>
            <person name="Labbe J."/>
            <person name="Jacobson D."/>
            <person name="Doktycz M.J."/>
            <person name="Veneault-Fourrey C."/>
            <person name="Kuo A."/>
            <person name="Mondo S."/>
            <person name="Calhoun S."/>
            <person name="Riley R."/>
            <person name="Ohm R."/>
            <person name="LaButti K."/>
            <person name="Andreopoulos B."/>
            <person name="Pangilinan J."/>
            <person name="Nolan M."/>
            <person name="Tritt A."/>
            <person name="Clum A."/>
            <person name="Lipzen A."/>
            <person name="Daum C."/>
            <person name="Barry K."/>
            <person name="Grigoriev I.V."/>
            <person name="Vilgalys R."/>
        </authorList>
    </citation>
    <scope>NUCLEOTIDE SEQUENCE</scope>
    <source>
        <strain evidence="2">PMI_201</strain>
    </source>
</reference>
<feature type="domain" description="Cyanovirin-N" evidence="1">
    <location>
        <begin position="3"/>
        <end position="113"/>
    </location>
</feature>
<evidence type="ECO:0000313" key="2">
    <source>
        <dbReference type="EMBL" id="KAH8700736.1"/>
    </source>
</evidence>
<dbReference type="AlphaFoldDB" id="A0AAD4KZ47"/>
<protein>
    <recommendedName>
        <fullName evidence="1">Cyanovirin-N domain-containing protein</fullName>
    </recommendedName>
</protein>